<gene>
    <name evidence="2" type="ORF">SAMN04487865_11191</name>
</gene>
<organism evidence="2 3">
    <name type="scientific">Succinivibrio dextrinosolvens</name>
    <dbReference type="NCBI Taxonomy" id="83771"/>
    <lineage>
        <taxon>Bacteria</taxon>
        <taxon>Pseudomonadati</taxon>
        <taxon>Pseudomonadota</taxon>
        <taxon>Gammaproteobacteria</taxon>
        <taxon>Aeromonadales</taxon>
        <taxon>Succinivibrionaceae</taxon>
        <taxon>Succinivibrio</taxon>
    </lineage>
</organism>
<dbReference type="AlphaFoldDB" id="A0A662ZDE1"/>
<sequence>MFSLRALTLENIIESTYKKGLELTPALLTELADPEVSTYDITSMLCTYINEQKKIANGKDLQELCNLKARNEDLQISYQSLNSKYNDSLRQVLESKKKEIELTLRNNEIEKENAELKRKIDIQSKNLIACGFRL</sequence>
<dbReference type="EMBL" id="FOSF01000119">
    <property type="protein sequence ID" value="SFK57468.1"/>
    <property type="molecule type" value="Genomic_DNA"/>
</dbReference>
<reference evidence="2 3" key="1">
    <citation type="submission" date="2016-10" db="EMBL/GenBank/DDBJ databases">
        <authorList>
            <person name="Varghese N."/>
            <person name="Submissions S."/>
        </authorList>
    </citation>
    <scope>NUCLEOTIDE SEQUENCE [LARGE SCALE GENOMIC DNA]</scope>
    <source>
        <strain evidence="2 3">22B</strain>
    </source>
</reference>
<accession>A0A662ZDE1</accession>
<keyword evidence="3" id="KW-1185">Reference proteome</keyword>
<feature type="coiled-coil region" evidence="1">
    <location>
        <begin position="86"/>
        <end position="126"/>
    </location>
</feature>
<evidence type="ECO:0000313" key="2">
    <source>
        <dbReference type="EMBL" id="SFK57468.1"/>
    </source>
</evidence>
<proteinExistence type="predicted"/>
<keyword evidence="1" id="KW-0175">Coiled coil</keyword>
<evidence type="ECO:0000256" key="1">
    <source>
        <dbReference type="SAM" id="Coils"/>
    </source>
</evidence>
<name>A0A662ZDE1_9GAMM</name>
<dbReference type="Proteomes" id="UP000243374">
    <property type="component" value="Unassembled WGS sequence"/>
</dbReference>
<protein>
    <submittedName>
        <fullName evidence="2">Uncharacterized protein</fullName>
    </submittedName>
</protein>
<evidence type="ECO:0000313" key="3">
    <source>
        <dbReference type="Proteomes" id="UP000243374"/>
    </source>
</evidence>